<evidence type="ECO:0000313" key="2">
    <source>
        <dbReference type="Proteomes" id="UP000256328"/>
    </source>
</evidence>
<dbReference type="EMBL" id="PDLN01000008">
    <property type="protein sequence ID" value="RDW78210.1"/>
    <property type="molecule type" value="Genomic_DNA"/>
</dbReference>
<gene>
    <name evidence="1" type="ORF">BP5796_06062</name>
</gene>
<comment type="caution">
    <text evidence="1">The sequence shown here is derived from an EMBL/GenBank/DDBJ whole genome shotgun (WGS) entry which is preliminary data.</text>
</comment>
<accession>A0A3D8RWA0</accession>
<dbReference type="Proteomes" id="UP000256328">
    <property type="component" value="Unassembled WGS sequence"/>
</dbReference>
<evidence type="ECO:0000313" key="1">
    <source>
        <dbReference type="EMBL" id="RDW78210.1"/>
    </source>
</evidence>
<name>A0A3D8RWA0_9HELO</name>
<proteinExistence type="predicted"/>
<dbReference type="AlphaFoldDB" id="A0A3D8RWA0"/>
<organism evidence="1 2">
    <name type="scientific">Coleophoma crateriformis</name>
    <dbReference type="NCBI Taxonomy" id="565419"/>
    <lineage>
        <taxon>Eukaryota</taxon>
        <taxon>Fungi</taxon>
        <taxon>Dikarya</taxon>
        <taxon>Ascomycota</taxon>
        <taxon>Pezizomycotina</taxon>
        <taxon>Leotiomycetes</taxon>
        <taxon>Helotiales</taxon>
        <taxon>Dermateaceae</taxon>
        <taxon>Coleophoma</taxon>
    </lineage>
</organism>
<keyword evidence="2" id="KW-1185">Reference proteome</keyword>
<sequence length="161" mass="17520">MCYTPRSSVPPIAFKDHNIVYTGGADYTLEQHVIMRSGHDIIVHRGRLIIPAFLNTNGGCIYIMRGEVVFHGAMNLGGGQVFVHGGATLRVGRGLSCRERRAGREPIRPKVIAEGNVVLQKGATLHVHDYLRIQGGEVKGNVLSHIITDVSAKIETPSSGW</sequence>
<reference evidence="1 2" key="1">
    <citation type="journal article" date="2018" name="IMA Fungus">
        <title>IMA Genome-F 9: Draft genome sequence of Annulohypoxylon stygium, Aspergillus mulundensis, Berkeleyomyces basicola (syn. Thielaviopsis basicola), Ceratocystis smalleyi, two Cercospora beticola strains, Coleophoma cylindrospora, Fusarium fracticaudum, Phialophora cf. hyalina, and Morchella septimelata.</title>
        <authorList>
            <person name="Wingfield B.D."/>
            <person name="Bills G.F."/>
            <person name="Dong Y."/>
            <person name="Huang W."/>
            <person name="Nel W.J."/>
            <person name="Swalarsk-Parry B.S."/>
            <person name="Vaghefi N."/>
            <person name="Wilken P.M."/>
            <person name="An Z."/>
            <person name="de Beer Z.W."/>
            <person name="De Vos L."/>
            <person name="Chen L."/>
            <person name="Duong T.A."/>
            <person name="Gao Y."/>
            <person name="Hammerbacher A."/>
            <person name="Kikkert J.R."/>
            <person name="Li Y."/>
            <person name="Li H."/>
            <person name="Li K."/>
            <person name="Li Q."/>
            <person name="Liu X."/>
            <person name="Ma X."/>
            <person name="Naidoo K."/>
            <person name="Pethybridge S.J."/>
            <person name="Sun J."/>
            <person name="Steenkamp E.T."/>
            <person name="van der Nest M.A."/>
            <person name="van Wyk S."/>
            <person name="Wingfield M.J."/>
            <person name="Xiong C."/>
            <person name="Yue Q."/>
            <person name="Zhang X."/>
        </authorList>
    </citation>
    <scope>NUCLEOTIDE SEQUENCE [LARGE SCALE GENOMIC DNA]</scope>
    <source>
        <strain evidence="1 2">BP5796</strain>
    </source>
</reference>
<protein>
    <submittedName>
        <fullName evidence="1">Uncharacterized protein</fullName>
    </submittedName>
</protein>